<accession>A0A8J5LR91</accession>
<dbReference type="Pfam" id="PF14309">
    <property type="entry name" value="DUF4378"/>
    <property type="match status" value="1"/>
</dbReference>
<gene>
    <name evidence="3" type="ORF">ZIOFF_004784</name>
</gene>
<feature type="domain" description="DUF4378" evidence="2">
    <location>
        <begin position="593"/>
        <end position="745"/>
    </location>
</feature>
<proteinExistence type="predicted"/>
<name>A0A8J5LR91_ZINOF</name>
<dbReference type="InterPro" id="IPR025486">
    <property type="entry name" value="DUF4378"/>
</dbReference>
<evidence type="ECO:0000313" key="3">
    <source>
        <dbReference type="EMBL" id="KAG6531014.1"/>
    </source>
</evidence>
<comment type="caution">
    <text evidence="3">The sequence shown here is derived from an EMBL/GenBank/DDBJ whole genome shotgun (WGS) entry which is preliminary data.</text>
</comment>
<keyword evidence="4" id="KW-1185">Reference proteome</keyword>
<dbReference type="AlphaFoldDB" id="A0A8J5LR91"/>
<dbReference type="Proteomes" id="UP000734854">
    <property type="component" value="Unassembled WGS sequence"/>
</dbReference>
<feature type="compositionally biased region" description="Polar residues" evidence="1">
    <location>
        <begin position="216"/>
        <end position="237"/>
    </location>
</feature>
<dbReference type="PANTHER" id="PTHR47071:SF9">
    <property type="entry name" value="TRM32-LIKE PROTEIN (DUF3741)"/>
    <property type="match status" value="1"/>
</dbReference>
<protein>
    <recommendedName>
        <fullName evidence="2">DUF4378 domain-containing protein</fullName>
    </recommendedName>
</protein>
<evidence type="ECO:0000256" key="1">
    <source>
        <dbReference type="SAM" id="MobiDB-lite"/>
    </source>
</evidence>
<dbReference type="EMBL" id="JACMSC010000002">
    <property type="protein sequence ID" value="KAG6531014.1"/>
    <property type="molecule type" value="Genomic_DNA"/>
</dbReference>
<evidence type="ECO:0000313" key="4">
    <source>
        <dbReference type="Proteomes" id="UP000734854"/>
    </source>
</evidence>
<dbReference type="InterPro" id="IPR044257">
    <property type="entry name" value="TRM32-like"/>
</dbReference>
<reference evidence="3 4" key="1">
    <citation type="submission" date="2020-08" db="EMBL/GenBank/DDBJ databases">
        <title>Plant Genome Project.</title>
        <authorList>
            <person name="Zhang R.-G."/>
        </authorList>
    </citation>
    <scope>NUCLEOTIDE SEQUENCE [LARGE SCALE GENOMIC DNA]</scope>
    <source>
        <tissue evidence="3">Rhizome</tissue>
    </source>
</reference>
<evidence type="ECO:0000259" key="2">
    <source>
        <dbReference type="Pfam" id="PF14309"/>
    </source>
</evidence>
<dbReference type="OrthoDB" id="758104at2759"/>
<feature type="region of interest" description="Disordered" evidence="1">
    <location>
        <begin position="479"/>
        <end position="522"/>
    </location>
</feature>
<sequence>MAQLLQHQDSNLLCNKNHFGCMSGLLPYLDHSHLYAKKSLKHSESGDAKQLWGKKGARFYIPLTNHQNDESSGAANLMVSKRNSGKALRDSILKKLFGKLQPKQKMLPVTPHLLRTFSIHHLECDDYILPEEMTIRNETAVELQTSDSQPIQQDQLFENKINSKICGSANVVKHVGHDELVETEEQAMHKEKLHAAREAHKELHLKIEEDPNSVLESYSTDGKTSSSIKRLNNSDSFPTHLLGTEGRKHGKSNQIASKENPRISMDGLLHKIPYGEKVSREALKRKLFRSASAKSDGEKVHHKTIHRSRSLTESLDQYSSLLNSCSVRESKMTSESLNSINKHSSLQDKDEVKNYKRLLSNPEYGAYHSDKKIQKGLFKASLSLNETAVSQLDVDGFIDTCGFAESKLVESPLCVEVKMETAKSADQIAKVNFCETADEQPLLNITVPEYREVFEITETSDEHGIPFQFPNNSFLDSESYQIEQPESNEKGKSIASMDKLPRVPETDPSAEPTKQSQISNLDPCFEEEIAKSSKYIISEDSILKSLHLKDLTALPELVNSLDVTASSSNSEAPDGLSTSDSFYIQLDQEEEAEFKYVRDTLMRSNINSSEFIEEWYPQYQPHDPFLFGKMVDTFDESETASLDHLLLTDLINEVLLETYEKSFLQNWFLLIHRSPRTIPLGHHLLKGVWMKISKLLNLQRQSNHTLQNAMAQDSANDNRWLNLQWEAEAAGMELECLVLGDLLDELLLELIDI</sequence>
<dbReference type="PANTHER" id="PTHR47071">
    <property type="entry name" value="PROTEIN TRM32"/>
    <property type="match status" value="1"/>
</dbReference>
<feature type="region of interest" description="Disordered" evidence="1">
    <location>
        <begin position="216"/>
        <end position="259"/>
    </location>
</feature>
<organism evidence="3 4">
    <name type="scientific">Zingiber officinale</name>
    <name type="common">Ginger</name>
    <name type="synonym">Amomum zingiber</name>
    <dbReference type="NCBI Taxonomy" id="94328"/>
    <lineage>
        <taxon>Eukaryota</taxon>
        <taxon>Viridiplantae</taxon>
        <taxon>Streptophyta</taxon>
        <taxon>Embryophyta</taxon>
        <taxon>Tracheophyta</taxon>
        <taxon>Spermatophyta</taxon>
        <taxon>Magnoliopsida</taxon>
        <taxon>Liliopsida</taxon>
        <taxon>Zingiberales</taxon>
        <taxon>Zingiberaceae</taxon>
        <taxon>Zingiber</taxon>
    </lineage>
</organism>